<name>A0A3M7EUU9_HORWE</name>
<dbReference type="OrthoDB" id="6683853at2759"/>
<proteinExistence type="inferred from homology"/>
<dbReference type="FunFam" id="1.20.5.210:FF:000001">
    <property type="entry name" value="Cytochrome b-c1 complex subunit 8"/>
    <property type="match status" value="1"/>
</dbReference>
<evidence type="ECO:0000256" key="9">
    <source>
        <dbReference type="ARBA" id="ARBA00023128"/>
    </source>
</evidence>
<evidence type="ECO:0000256" key="6">
    <source>
        <dbReference type="ARBA" id="ARBA00022792"/>
    </source>
</evidence>
<reference evidence="13 14" key="1">
    <citation type="journal article" date="2018" name="BMC Genomics">
        <title>Genomic evidence for intraspecific hybridization in a clonal and extremely halotolerant yeast.</title>
        <authorList>
            <person name="Gostincar C."/>
            <person name="Stajich J.E."/>
            <person name="Zupancic J."/>
            <person name="Zalar P."/>
            <person name="Gunde-Cimerman N."/>
        </authorList>
    </citation>
    <scope>NUCLEOTIDE SEQUENCE [LARGE SCALE GENOMIC DNA]</scope>
    <source>
        <strain evidence="13 14">EXF-2788</strain>
    </source>
</reference>
<dbReference type="Pfam" id="PF02939">
    <property type="entry name" value="UcrQ"/>
    <property type="match status" value="1"/>
</dbReference>
<evidence type="ECO:0000313" key="13">
    <source>
        <dbReference type="EMBL" id="RMY80167.1"/>
    </source>
</evidence>
<keyword evidence="7 11" id="KW-0249">Electron transport</keyword>
<keyword evidence="10" id="KW-0472">Membrane</keyword>
<comment type="subcellular location">
    <subcellularLocation>
        <location evidence="1 11">Mitochondrion inner membrane</location>
        <topology evidence="1 11">Single-pass membrane protein</topology>
    </subcellularLocation>
</comment>
<evidence type="ECO:0000256" key="11">
    <source>
        <dbReference type="RuleBase" id="RU368118"/>
    </source>
</evidence>
<keyword evidence="5" id="KW-0812">Transmembrane</keyword>
<dbReference type="AlphaFoldDB" id="A0A3M7EUU9"/>
<keyword evidence="8" id="KW-1133">Transmembrane helix</keyword>
<feature type="region of interest" description="Disordered" evidence="12">
    <location>
        <begin position="1"/>
        <end position="22"/>
    </location>
</feature>
<comment type="subunit">
    <text evidence="11">Component of the ubiquinol-cytochrome c oxidoreductase (cytochrome b-c1 complex, complex III, CIII), a multisubunit enzyme composed of 3 respiratory subunits cytochrome b, cytochrome c1 and Rieske protein, 2 core protein subunits, and additional low-molecular weight protein subunits. The complex exists as an obligatory dimer and forms supercomplexes (SCs) in the inner mitochondrial membrane with cytochrome c oxidase (complex IV, CIV).</text>
</comment>
<evidence type="ECO:0000256" key="12">
    <source>
        <dbReference type="SAM" id="MobiDB-lite"/>
    </source>
</evidence>
<organism evidence="13 14">
    <name type="scientific">Hortaea werneckii</name>
    <name type="common">Black yeast</name>
    <name type="synonym">Cladosporium werneckii</name>
    <dbReference type="NCBI Taxonomy" id="91943"/>
    <lineage>
        <taxon>Eukaryota</taxon>
        <taxon>Fungi</taxon>
        <taxon>Dikarya</taxon>
        <taxon>Ascomycota</taxon>
        <taxon>Pezizomycotina</taxon>
        <taxon>Dothideomycetes</taxon>
        <taxon>Dothideomycetidae</taxon>
        <taxon>Mycosphaerellales</taxon>
        <taxon>Teratosphaeriaceae</taxon>
        <taxon>Hortaea</taxon>
    </lineage>
</organism>
<protein>
    <recommendedName>
        <fullName evidence="11">Cytochrome b-c1 complex subunit 8</fullName>
    </recommendedName>
    <alternativeName>
        <fullName evidence="11">Complex III subunit 8</fullName>
    </alternativeName>
</protein>
<comment type="caution">
    <text evidence="13">The sequence shown here is derived from an EMBL/GenBank/DDBJ whole genome shotgun (WGS) entry which is preliminary data.</text>
</comment>
<evidence type="ECO:0000256" key="8">
    <source>
        <dbReference type="ARBA" id="ARBA00022989"/>
    </source>
</evidence>
<evidence type="ECO:0000256" key="3">
    <source>
        <dbReference type="ARBA" id="ARBA00022448"/>
    </source>
</evidence>
<evidence type="ECO:0000256" key="5">
    <source>
        <dbReference type="ARBA" id="ARBA00022692"/>
    </source>
</evidence>
<dbReference type="Gene3D" id="1.20.5.210">
    <property type="entry name" value="Cytochrome b-c1 complex subunit 8"/>
    <property type="match status" value="1"/>
</dbReference>
<dbReference type="PANTHER" id="PTHR12119:SF2">
    <property type="entry name" value="CYTOCHROME B-C1 COMPLEX SUBUNIT 8"/>
    <property type="match status" value="1"/>
</dbReference>
<sequence length="132" mass="14815">MRPSQILRAGGGEKKPGQYMGPWGAFGKSPPIPLIPPPPPLSPKTNHSTFYKKSGSLPQKGIVTYGLAQNRQNPLAGTFNAAVFNTFRRTRHQILYWGLPLLIAYETMQWAIERNEYLNSKQGRAEFADEEE</sequence>
<gene>
    <name evidence="13" type="ORF">D0861_08625</name>
</gene>
<dbReference type="VEuPathDB" id="FungiDB:BTJ68_11339"/>
<evidence type="ECO:0000256" key="2">
    <source>
        <dbReference type="ARBA" id="ARBA00007668"/>
    </source>
</evidence>
<dbReference type="GO" id="GO:0006122">
    <property type="term" value="P:mitochondrial electron transport, ubiquinol to cytochrome c"/>
    <property type="evidence" value="ECO:0007669"/>
    <property type="project" value="UniProtKB-UniRule"/>
</dbReference>
<keyword evidence="9 11" id="KW-0496">Mitochondrion</keyword>
<evidence type="ECO:0000256" key="1">
    <source>
        <dbReference type="ARBA" id="ARBA00004434"/>
    </source>
</evidence>
<evidence type="ECO:0000256" key="7">
    <source>
        <dbReference type="ARBA" id="ARBA00022982"/>
    </source>
</evidence>
<evidence type="ECO:0000256" key="10">
    <source>
        <dbReference type="ARBA" id="ARBA00023136"/>
    </source>
</evidence>
<comment type="similarity">
    <text evidence="2 11">Belongs to the UQCRQ/QCR8 family.</text>
</comment>
<dbReference type="PANTHER" id="PTHR12119">
    <property type="entry name" value="UBIQUINOL-CYTOCHROME C REDUCTASE COMPLEX UBIQUINONE-BINDING PROTEIN QP-C"/>
    <property type="match status" value="1"/>
</dbReference>
<keyword evidence="4 11" id="KW-0679">Respiratory chain</keyword>
<evidence type="ECO:0000313" key="14">
    <source>
        <dbReference type="Proteomes" id="UP000268823"/>
    </source>
</evidence>
<keyword evidence="6 11" id="KW-0999">Mitochondrion inner membrane</keyword>
<accession>A0A3M7EUU9</accession>
<evidence type="ECO:0000256" key="4">
    <source>
        <dbReference type="ARBA" id="ARBA00022660"/>
    </source>
</evidence>
<dbReference type="GO" id="GO:0045275">
    <property type="term" value="C:respiratory chain complex III"/>
    <property type="evidence" value="ECO:0007669"/>
    <property type="project" value="UniProtKB-UniRule"/>
</dbReference>
<dbReference type="InterPro" id="IPR036642">
    <property type="entry name" value="Cyt_bc1_su8_sf"/>
</dbReference>
<dbReference type="InterPro" id="IPR004205">
    <property type="entry name" value="Cyt_bc1_su8"/>
</dbReference>
<dbReference type="GO" id="GO:0005743">
    <property type="term" value="C:mitochondrial inner membrane"/>
    <property type="evidence" value="ECO:0007669"/>
    <property type="project" value="UniProtKB-SubCell"/>
</dbReference>
<dbReference type="Proteomes" id="UP000268823">
    <property type="component" value="Unassembled WGS sequence"/>
</dbReference>
<dbReference type="SUPFAM" id="SSF81508">
    <property type="entry name" value="Ubiquinone-binding protein QP-C of cytochrome bc1 complex (Ubiquinol-cytochrome c reductase)"/>
    <property type="match status" value="1"/>
</dbReference>
<comment type="function">
    <text evidence="11">Component of the ubiquinol-cytochrome c oxidoreductase, a multisubunit transmembrane complex that is part of the mitochondrial electron transport chain which drives oxidative phosphorylation. The complex plays an important role in the uptake of multiple carbon sources present in different host niches.</text>
</comment>
<dbReference type="EMBL" id="QWIR01000356">
    <property type="protein sequence ID" value="RMY80167.1"/>
    <property type="molecule type" value="Genomic_DNA"/>
</dbReference>
<keyword evidence="3 11" id="KW-0813">Transport</keyword>